<gene>
    <name evidence="1" type="ORF">S01H1_64431</name>
</gene>
<dbReference type="PROSITE" id="PS51257">
    <property type="entry name" value="PROKAR_LIPOPROTEIN"/>
    <property type="match status" value="1"/>
</dbReference>
<protein>
    <submittedName>
        <fullName evidence="1">Uncharacterized protein</fullName>
    </submittedName>
</protein>
<sequence length="56" mass="5860">MRAAPSVPIGIRSFFTRVSVVTLLASGLVGACLTGCSSNEIERDTMPRVDSKPAPP</sequence>
<proteinExistence type="predicted"/>
<dbReference type="EMBL" id="BARS01042468">
    <property type="protein sequence ID" value="GAG41722.1"/>
    <property type="molecule type" value="Genomic_DNA"/>
</dbReference>
<evidence type="ECO:0000313" key="1">
    <source>
        <dbReference type="EMBL" id="GAG41722.1"/>
    </source>
</evidence>
<feature type="non-terminal residue" evidence="1">
    <location>
        <position position="56"/>
    </location>
</feature>
<organism evidence="1">
    <name type="scientific">marine sediment metagenome</name>
    <dbReference type="NCBI Taxonomy" id="412755"/>
    <lineage>
        <taxon>unclassified sequences</taxon>
        <taxon>metagenomes</taxon>
        <taxon>ecological metagenomes</taxon>
    </lineage>
</organism>
<name>X0Y2Y4_9ZZZZ</name>
<accession>X0Y2Y4</accession>
<comment type="caution">
    <text evidence="1">The sequence shown here is derived from an EMBL/GenBank/DDBJ whole genome shotgun (WGS) entry which is preliminary data.</text>
</comment>
<dbReference type="AlphaFoldDB" id="X0Y2Y4"/>
<reference evidence="1" key="1">
    <citation type="journal article" date="2014" name="Front. Microbiol.">
        <title>High frequency of phylogenetically diverse reductive dehalogenase-homologous genes in deep subseafloor sedimentary metagenomes.</title>
        <authorList>
            <person name="Kawai M."/>
            <person name="Futagami T."/>
            <person name="Toyoda A."/>
            <person name="Takaki Y."/>
            <person name="Nishi S."/>
            <person name="Hori S."/>
            <person name="Arai W."/>
            <person name="Tsubouchi T."/>
            <person name="Morono Y."/>
            <person name="Uchiyama I."/>
            <person name="Ito T."/>
            <person name="Fujiyama A."/>
            <person name="Inagaki F."/>
            <person name="Takami H."/>
        </authorList>
    </citation>
    <scope>NUCLEOTIDE SEQUENCE</scope>
    <source>
        <strain evidence="1">Expedition CK06-06</strain>
    </source>
</reference>